<name>A0A0T5ZYE3_UNCKA</name>
<gene>
    <name evidence="2" type="ORF">XU08_C0001G0119</name>
</gene>
<dbReference type="EMBL" id="LDXK01000001">
    <property type="protein sequence ID" value="KRT67710.1"/>
    <property type="molecule type" value="Genomic_DNA"/>
</dbReference>
<evidence type="ECO:0000313" key="2">
    <source>
        <dbReference type="EMBL" id="KRT67710.1"/>
    </source>
</evidence>
<evidence type="ECO:0000313" key="3">
    <source>
        <dbReference type="Proteomes" id="UP000051297"/>
    </source>
</evidence>
<dbReference type="InterPro" id="IPR039564">
    <property type="entry name" value="Peptidase_C39-like"/>
</dbReference>
<protein>
    <recommendedName>
        <fullName evidence="1">Peptidase C39-like domain-containing protein</fullName>
    </recommendedName>
</protein>
<dbReference type="Gene3D" id="3.90.70.10">
    <property type="entry name" value="Cysteine proteinases"/>
    <property type="match status" value="1"/>
</dbReference>
<dbReference type="AlphaFoldDB" id="A0A0T5ZYE3"/>
<dbReference type="STRING" id="1576480.XU08_C0001G0119"/>
<evidence type="ECO:0000259" key="1">
    <source>
        <dbReference type="Pfam" id="PF13529"/>
    </source>
</evidence>
<dbReference type="Proteomes" id="UP000051297">
    <property type="component" value="Unassembled WGS sequence"/>
</dbReference>
<organism evidence="2 3">
    <name type="scientific">candidate division WWE3 bacterium CSP1-7</name>
    <dbReference type="NCBI Taxonomy" id="1576480"/>
    <lineage>
        <taxon>Bacteria</taxon>
        <taxon>Katanobacteria</taxon>
    </lineage>
</organism>
<feature type="domain" description="Peptidase C39-like" evidence="1">
    <location>
        <begin position="160"/>
        <end position="307"/>
    </location>
</feature>
<dbReference type="Pfam" id="PF13529">
    <property type="entry name" value="Peptidase_C39_2"/>
    <property type="match status" value="1"/>
</dbReference>
<accession>A0A0T5ZYE3</accession>
<comment type="caution">
    <text evidence="2">The sequence shown here is derived from an EMBL/GenBank/DDBJ whole genome shotgun (WGS) entry which is preliminary data.</text>
</comment>
<reference evidence="2 3" key="1">
    <citation type="submission" date="2015-05" db="EMBL/GenBank/DDBJ databases">
        <title>Critical biogeochemical functions in the subsurface are associated with bacteria from new phyla and little studied lineages.</title>
        <authorList>
            <person name="Hug L.A."/>
            <person name="Thomas B.C."/>
            <person name="Sharon I."/>
            <person name="Brown C.T."/>
            <person name="Sharma R."/>
            <person name="Hettich R.L."/>
            <person name="Wilkins M.J."/>
            <person name="Williams K.H."/>
            <person name="Singh A."/>
            <person name="Banfield J.F."/>
        </authorList>
    </citation>
    <scope>NUCLEOTIDE SEQUENCE [LARGE SCALE GENOMIC DNA]</scope>
    <source>
        <strain evidence="2">CSP1-7</strain>
    </source>
</reference>
<proteinExistence type="predicted"/>
<sequence>MAKNARVFQPPSLADLYRKHESLRVWRVKSLKRHHEKSRRLRQRRNFKRYRIRIIARLPGVTVWSIDADALREGLEKGDVDFTMGGHGYTHLYIPPNEIWIANDLRRRSVVPTIWHEYFERLLMRGGMHYNTAHSLASRLEITHREGTYFVLPVGTHHQREDGFCLPATLKIYLSYLGRNFSEGHLARLCKTTVENGTDPINVVTAVRRLGFRVQHRGRPLMLREIQRYCSAAGAKGKERKELTNQVRRQAGTVRVHQAWTAAEVKKSLKKGRPVLANIQLSREYKSGHYLVVIGYTSNTFVVSDPNDDNGYREIPIPEFMKLWYELEDGTVREGFTISS</sequence>